<proteinExistence type="predicted"/>
<feature type="transmembrane region" description="Helical" evidence="1">
    <location>
        <begin position="84"/>
        <end position="105"/>
    </location>
</feature>
<evidence type="ECO:0000256" key="1">
    <source>
        <dbReference type="SAM" id="Phobius"/>
    </source>
</evidence>
<dbReference type="Proteomes" id="UP001243212">
    <property type="component" value="Unassembled WGS sequence"/>
</dbReference>
<keyword evidence="1" id="KW-1133">Transmembrane helix</keyword>
<feature type="transmembrane region" description="Helical" evidence="1">
    <location>
        <begin position="34"/>
        <end position="52"/>
    </location>
</feature>
<reference evidence="2 3" key="1">
    <citation type="submission" date="2023-07" db="EMBL/GenBank/DDBJ databases">
        <title>Sequencing the genomes of 1000 actinobacteria strains.</title>
        <authorList>
            <person name="Klenk H.-P."/>
        </authorList>
    </citation>
    <scope>NUCLEOTIDE SEQUENCE [LARGE SCALE GENOMIC DNA]</scope>
    <source>
        <strain evidence="2 3">DSM 17163</strain>
    </source>
</reference>
<evidence type="ECO:0000313" key="3">
    <source>
        <dbReference type="Proteomes" id="UP001243212"/>
    </source>
</evidence>
<evidence type="ECO:0000313" key="2">
    <source>
        <dbReference type="EMBL" id="MDP9805883.1"/>
    </source>
</evidence>
<sequence length="138" mass="14969">MLRVFSVSALIVLIHVCAIIETGMSYSEHDVALLRFGVPIFILIVSGIDGYLYGFNLLWMIIPSLAIQAFGLIWPVLFPLSFELAVIYAAVGFVANGLVAVFTGANDDEFVPLNSEFKGTPGLVNIGIFEIYLGLALL</sequence>
<organism evidence="2 3">
    <name type="scientific">Trueperella bonasi</name>
    <dbReference type="NCBI Taxonomy" id="312286"/>
    <lineage>
        <taxon>Bacteria</taxon>
        <taxon>Bacillati</taxon>
        <taxon>Actinomycetota</taxon>
        <taxon>Actinomycetes</taxon>
        <taxon>Actinomycetales</taxon>
        <taxon>Actinomycetaceae</taxon>
        <taxon>Trueperella</taxon>
    </lineage>
</organism>
<accession>A0ABT9NER3</accession>
<comment type="caution">
    <text evidence="2">The sequence shown here is derived from an EMBL/GenBank/DDBJ whole genome shotgun (WGS) entry which is preliminary data.</text>
</comment>
<protein>
    <submittedName>
        <fullName evidence="2">Uncharacterized protein</fullName>
    </submittedName>
</protein>
<gene>
    <name evidence="2" type="ORF">J2S70_000465</name>
</gene>
<dbReference type="RefSeq" id="WP_307682137.1">
    <property type="nucleotide sequence ID" value="NZ_JAUSQX010000001.1"/>
</dbReference>
<dbReference type="EMBL" id="JAUSQX010000001">
    <property type="protein sequence ID" value="MDP9805883.1"/>
    <property type="molecule type" value="Genomic_DNA"/>
</dbReference>
<keyword evidence="3" id="KW-1185">Reference proteome</keyword>
<name>A0ABT9NER3_9ACTO</name>
<keyword evidence="1" id="KW-0472">Membrane</keyword>
<keyword evidence="1" id="KW-0812">Transmembrane</keyword>
<feature type="transmembrane region" description="Helical" evidence="1">
    <location>
        <begin position="57"/>
        <end position="78"/>
    </location>
</feature>